<gene>
    <name evidence="2" type="ORF">L596_017679</name>
</gene>
<dbReference type="EMBL" id="AZBU02000005">
    <property type="protein sequence ID" value="TKR76560.1"/>
    <property type="molecule type" value="Genomic_DNA"/>
</dbReference>
<evidence type="ECO:0000313" key="3">
    <source>
        <dbReference type="Proteomes" id="UP000298663"/>
    </source>
</evidence>
<sequence>MTRTGPVIVERRAKRMFVPGPARSSRREYLGLRGARMNADFSAVLAYFWARRDSRSVSNKGGEQVRPQESCTIRDPQT</sequence>
<dbReference type="AlphaFoldDB" id="A0A4U5N2R2"/>
<organism evidence="2 3">
    <name type="scientific">Steinernema carpocapsae</name>
    <name type="common">Entomopathogenic nematode</name>
    <dbReference type="NCBI Taxonomy" id="34508"/>
    <lineage>
        <taxon>Eukaryota</taxon>
        <taxon>Metazoa</taxon>
        <taxon>Ecdysozoa</taxon>
        <taxon>Nematoda</taxon>
        <taxon>Chromadorea</taxon>
        <taxon>Rhabditida</taxon>
        <taxon>Tylenchina</taxon>
        <taxon>Panagrolaimomorpha</taxon>
        <taxon>Strongyloidoidea</taxon>
        <taxon>Steinernematidae</taxon>
        <taxon>Steinernema</taxon>
    </lineage>
</organism>
<proteinExistence type="predicted"/>
<protein>
    <submittedName>
        <fullName evidence="2">Uncharacterized protein</fullName>
    </submittedName>
</protein>
<comment type="caution">
    <text evidence="2">The sequence shown here is derived from an EMBL/GenBank/DDBJ whole genome shotgun (WGS) entry which is preliminary data.</text>
</comment>
<reference evidence="2 3" key="1">
    <citation type="journal article" date="2015" name="Genome Biol.">
        <title>Comparative genomics of Steinernema reveals deeply conserved gene regulatory networks.</title>
        <authorList>
            <person name="Dillman A.R."/>
            <person name="Macchietto M."/>
            <person name="Porter C.F."/>
            <person name="Rogers A."/>
            <person name="Williams B."/>
            <person name="Antoshechkin I."/>
            <person name="Lee M.M."/>
            <person name="Goodwin Z."/>
            <person name="Lu X."/>
            <person name="Lewis E.E."/>
            <person name="Goodrich-Blair H."/>
            <person name="Stock S.P."/>
            <person name="Adams B.J."/>
            <person name="Sternberg P.W."/>
            <person name="Mortazavi A."/>
        </authorList>
    </citation>
    <scope>NUCLEOTIDE SEQUENCE [LARGE SCALE GENOMIC DNA]</scope>
    <source>
        <strain evidence="2 3">ALL</strain>
    </source>
</reference>
<feature type="region of interest" description="Disordered" evidence="1">
    <location>
        <begin position="55"/>
        <end position="78"/>
    </location>
</feature>
<reference evidence="2 3" key="2">
    <citation type="journal article" date="2019" name="G3 (Bethesda)">
        <title>Hybrid Assembly of the Genome of the Entomopathogenic Nematode Steinernema carpocapsae Identifies the X-Chromosome.</title>
        <authorList>
            <person name="Serra L."/>
            <person name="Macchietto M."/>
            <person name="Macias-Munoz A."/>
            <person name="McGill C.J."/>
            <person name="Rodriguez I.M."/>
            <person name="Rodriguez B."/>
            <person name="Murad R."/>
            <person name="Mortazavi A."/>
        </authorList>
    </citation>
    <scope>NUCLEOTIDE SEQUENCE [LARGE SCALE GENOMIC DNA]</scope>
    <source>
        <strain evidence="2 3">ALL</strain>
    </source>
</reference>
<evidence type="ECO:0000256" key="1">
    <source>
        <dbReference type="SAM" id="MobiDB-lite"/>
    </source>
</evidence>
<name>A0A4U5N2R2_STECR</name>
<dbReference type="Proteomes" id="UP000298663">
    <property type="component" value="Unassembled WGS sequence"/>
</dbReference>
<keyword evidence="3" id="KW-1185">Reference proteome</keyword>
<accession>A0A4U5N2R2</accession>
<feature type="compositionally biased region" description="Polar residues" evidence="1">
    <location>
        <begin position="56"/>
        <end position="78"/>
    </location>
</feature>
<evidence type="ECO:0000313" key="2">
    <source>
        <dbReference type="EMBL" id="TKR76560.1"/>
    </source>
</evidence>